<sequence length="88" mass="9447">MFIKDEKLAALPSDFEPPRPRPLRRQETGGRQATASTRLPIADGQGCRRERGAKHEPEVLLLHDEGGDASAAGDAFLSPAGRETHGCA</sequence>
<keyword evidence="2" id="KW-1185">Reference proteome</keyword>
<accession>A0ACD1JCA8</accession>
<proteinExistence type="predicted"/>
<organism evidence="1 2">
    <name type="scientific">Lonsdalea quercina</name>
    <dbReference type="NCBI Taxonomy" id="71657"/>
    <lineage>
        <taxon>Bacteria</taxon>
        <taxon>Pseudomonadati</taxon>
        <taxon>Pseudomonadota</taxon>
        <taxon>Gammaproteobacteria</taxon>
        <taxon>Enterobacterales</taxon>
        <taxon>Pectobacteriaceae</taxon>
        <taxon>Lonsdalea</taxon>
    </lineage>
</organism>
<reference evidence="1" key="1">
    <citation type="submission" date="2016-02" db="EMBL/GenBank/DDBJ databases">
        <title>Species-wide whole genome sequencing reveals diversity, host range in Lonsdalea quercina.</title>
        <authorList>
            <person name="Li Y."/>
        </authorList>
    </citation>
    <scope>NUCLEOTIDE SEQUENCE</scope>
    <source>
        <strain evidence="1">CFCC 11059</strain>
    </source>
</reference>
<evidence type="ECO:0000313" key="1">
    <source>
        <dbReference type="EMBL" id="RAT13455.1"/>
    </source>
</evidence>
<name>A0ACD1JCA8_9GAMM</name>
<comment type="caution">
    <text evidence="1">The sequence shown here is derived from an EMBL/GenBank/DDBJ whole genome shotgun (WGS) entry which is preliminary data.</text>
</comment>
<dbReference type="Proteomes" id="UP000249893">
    <property type="component" value="Unassembled WGS sequence"/>
</dbReference>
<gene>
    <name evidence="1" type="ORF">AU485_08695</name>
</gene>
<protein>
    <submittedName>
        <fullName evidence="1">Uncharacterized protein</fullName>
    </submittedName>
</protein>
<evidence type="ECO:0000313" key="2">
    <source>
        <dbReference type="Proteomes" id="UP000249893"/>
    </source>
</evidence>
<dbReference type="EMBL" id="LUSP01000025">
    <property type="protein sequence ID" value="RAT13455.1"/>
    <property type="molecule type" value="Genomic_DNA"/>
</dbReference>